<protein>
    <recommendedName>
        <fullName evidence="2">Negative regulator of flagellin synthesis</fullName>
    </recommendedName>
</protein>
<dbReference type="Gene3D" id="6.10.140.30">
    <property type="entry name" value="Anti-sigma-28 factor FlgM"/>
    <property type="match status" value="1"/>
</dbReference>
<evidence type="ECO:0000256" key="7">
    <source>
        <dbReference type="SAM" id="MobiDB-lite"/>
    </source>
</evidence>
<evidence type="ECO:0000256" key="5">
    <source>
        <dbReference type="ARBA" id="ARBA00023015"/>
    </source>
</evidence>
<keyword evidence="4" id="KW-1005">Bacterial flagellum biogenesis</keyword>
<reference evidence="10" key="1">
    <citation type="journal article" date="2019" name="Int. J. Syst. Evol. Microbiol.">
        <title>The Global Catalogue of Microorganisms (GCM) 10K type strain sequencing project: providing services to taxonomists for standard genome sequencing and annotation.</title>
        <authorList>
            <consortium name="The Broad Institute Genomics Platform"/>
            <consortium name="The Broad Institute Genome Sequencing Center for Infectious Disease"/>
            <person name="Wu L."/>
            <person name="Ma J."/>
        </authorList>
    </citation>
    <scope>NUCLEOTIDE SEQUENCE [LARGE SCALE GENOMIC DNA]</scope>
    <source>
        <strain evidence="10">CECT 7184</strain>
    </source>
</reference>
<keyword evidence="9" id="KW-0969">Cilium</keyword>
<dbReference type="InterPro" id="IPR035890">
    <property type="entry name" value="Anti-sigma-28_factor_FlgM_sf"/>
</dbReference>
<dbReference type="InterPro" id="IPR007412">
    <property type="entry name" value="FlgM"/>
</dbReference>
<organism evidence="9 10">
    <name type="scientific">Thalassorhabdus alkalitolerans</name>
    <dbReference type="NCBI Taxonomy" id="2282697"/>
    <lineage>
        <taxon>Bacteria</taxon>
        <taxon>Bacillati</taxon>
        <taxon>Bacillota</taxon>
        <taxon>Bacilli</taxon>
        <taxon>Bacillales</taxon>
        <taxon>Bacillaceae</taxon>
        <taxon>Thalassorhabdus</taxon>
    </lineage>
</organism>
<keyword evidence="10" id="KW-1185">Reference proteome</keyword>
<evidence type="ECO:0000256" key="6">
    <source>
        <dbReference type="ARBA" id="ARBA00023163"/>
    </source>
</evidence>
<dbReference type="NCBIfam" id="TIGR03824">
    <property type="entry name" value="FlgM_jcvi"/>
    <property type="match status" value="1"/>
</dbReference>
<dbReference type="RefSeq" id="WP_385937468.1">
    <property type="nucleotide sequence ID" value="NZ_JBHSOZ010000002.1"/>
</dbReference>
<comment type="similarity">
    <text evidence="1">Belongs to the FlgM family.</text>
</comment>
<dbReference type="InterPro" id="IPR031316">
    <property type="entry name" value="FlgM_C"/>
</dbReference>
<keyword evidence="3" id="KW-0678">Repressor</keyword>
<keyword evidence="5" id="KW-0805">Transcription regulation</keyword>
<name>A0ABW0YG11_9BACI</name>
<evidence type="ECO:0000313" key="9">
    <source>
        <dbReference type="EMBL" id="MFC5711360.1"/>
    </source>
</evidence>
<dbReference type="SUPFAM" id="SSF101498">
    <property type="entry name" value="Anti-sigma factor FlgM"/>
    <property type="match status" value="1"/>
</dbReference>
<evidence type="ECO:0000256" key="1">
    <source>
        <dbReference type="ARBA" id="ARBA00005322"/>
    </source>
</evidence>
<proteinExistence type="inferred from homology"/>
<keyword evidence="9" id="KW-0966">Cell projection</keyword>
<sequence>MNINPFGPVNHTNPYQKQAETHKSTQASEKKHDKVEISEAAKELQKKSSVELEREEKIQALKEKVEAGEYQVDSHAVAKKFYEYWSK</sequence>
<feature type="compositionally biased region" description="Basic and acidic residues" evidence="7">
    <location>
        <begin position="19"/>
        <end position="42"/>
    </location>
</feature>
<evidence type="ECO:0000256" key="2">
    <source>
        <dbReference type="ARBA" id="ARBA00017823"/>
    </source>
</evidence>
<keyword evidence="9" id="KW-0282">Flagellum</keyword>
<keyword evidence="6" id="KW-0804">Transcription</keyword>
<evidence type="ECO:0000313" key="10">
    <source>
        <dbReference type="Proteomes" id="UP001596142"/>
    </source>
</evidence>
<gene>
    <name evidence="9" type="primary">flgM</name>
    <name evidence="9" type="ORF">ACFPU1_01050</name>
</gene>
<accession>A0ABW0YG11</accession>
<feature type="region of interest" description="Disordered" evidence="7">
    <location>
        <begin position="1"/>
        <end position="42"/>
    </location>
</feature>
<evidence type="ECO:0000256" key="3">
    <source>
        <dbReference type="ARBA" id="ARBA00022491"/>
    </source>
</evidence>
<evidence type="ECO:0000259" key="8">
    <source>
        <dbReference type="Pfam" id="PF04316"/>
    </source>
</evidence>
<feature type="domain" description="Anti-sigma-28 factor FlgM C-terminal" evidence="8">
    <location>
        <begin position="33"/>
        <end position="81"/>
    </location>
</feature>
<comment type="caution">
    <text evidence="9">The sequence shown here is derived from an EMBL/GenBank/DDBJ whole genome shotgun (WGS) entry which is preliminary data.</text>
</comment>
<evidence type="ECO:0000256" key="4">
    <source>
        <dbReference type="ARBA" id="ARBA00022795"/>
    </source>
</evidence>
<dbReference type="EMBL" id="JBHSOZ010000002">
    <property type="protein sequence ID" value="MFC5711360.1"/>
    <property type="molecule type" value="Genomic_DNA"/>
</dbReference>
<dbReference type="Pfam" id="PF04316">
    <property type="entry name" value="FlgM"/>
    <property type="match status" value="1"/>
</dbReference>
<dbReference type="Proteomes" id="UP001596142">
    <property type="component" value="Unassembled WGS sequence"/>
</dbReference>